<dbReference type="EMBL" id="JAAGYR010000004">
    <property type="protein sequence ID" value="NEN75253.1"/>
    <property type="molecule type" value="Genomic_DNA"/>
</dbReference>
<dbReference type="InterPro" id="IPR006224">
    <property type="entry name" value="PsdUridine_synth_RluA-like_CS"/>
</dbReference>
<gene>
    <name evidence="2" type="ORF">F9B74_02775</name>
</gene>
<dbReference type="GO" id="GO:0009982">
    <property type="term" value="F:pseudouridine synthase activity"/>
    <property type="evidence" value="ECO:0007669"/>
    <property type="project" value="InterPro"/>
</dbReference>
<accession>A0A6L9Y4I0</accession>
<proteinExistence type="predicted"/>
<dbReference type="AlphaFoldDB" id="A0A6L9Y4I0"/>
<sequence length="338" mass="39295">MNSNPIKSPLPIRDGVSASRLYLPKGDWQYLIDFLLERFPHLSPDIIKVRLQKGDMVNEKGVAYTLNSPYPAETWLWYYREVEQEVEVPFKLTILYQDEYLVAVDKPHFLASIPGGRYLQQTVLIRLRKMLGNDEISPLHRLDRDTAGVLLFCVNSAYRGMYQTLFQSRDIDKVYECVAPFCSSINFPLLRESDIEKSTTYFTMQERMARQIPLTQEEKHILLLSSKQKAIARLMGNKSLNSQTIIDVIAHYQGMAHYRLIPLSGKKHQLRVHMNGLGLPILNDEFYPTLLPARAEDDFTQPLQLLARSITFIDPITQEKRYFESQQTLDWVKRYFNG</sequence>
<dbReference type="GO" id="GO:0140098">
    <property type="term" value="F:catalytic activity, acting on RNA"/>
    <property type="evidence" value="ECO:0007669"/>
    <property type="project" value="UniProtKB-ARBA"/>
</dbReference>
<name>A0A6L9Y4I0_9BURK</name>
<dbReference type="Gene3D" id="3.30.2350.10">
    <property type="entry name" value="Pseudouridine synthase"/>
    <property type="match status" value="1"/>
</dbReference>
<reference evidence="2 3" key="1">
    <citation type="submission" date="2020-02" db="EMBL/GenBank/DDBJ databases">
        <title>Pelistega sp. NLN82 were isolated from wild rodents of the Hainan Island.</title>
        <authorList>
            <person name="Niu N."/>
            <person name="Zhou J."/>
        </authorList>
    </citation>
    <scope>NUCLEOTIDE SEQUENCE [LARGE SCALE GENOMIC DNA]</scope>
    <source>
        <strain evidence="2 3">NLN82</strain>
    </source>
</reference>
<evidence type="ECO:0000313" key="3">
    <source>
        <dbReference type="Proteomes" id="UP000477651"/>
    </source>
</evidence>
<dbReference type="PROSITE" id="PS01129">
    <property type="entry name" value="PSI_RLU"/>
    <property type="match status" value="1"/>
</dbReference>
<evidence type="ECO:0000259" key="1">
    <source>
        <dbReference type="Pfam" id="PF00849"/>
    </source>
</evidence>
<dbReference type="InterPro" id="IPR020103">
    <property type="entry name" value="PsdUridine_synth_cat_dom_sf"/>
</dbReference>
<dbReference type="GO" id="GO:0000455">
    <property type="term" value="P:enzyme-directed rRNA pseudouridine synthesis"/>
    <property type="evidence" value="ECO:0007669"/>
    <property type="project" value="TreeGrafter"/>
</dbReference>
<dbReference type="Proteomes" id="UP000477651">
    <property type="component" value="Unassembled WGS sequence"/>
</dbReference>
<dbReference type="InterPro" id="IPR050188">
    <property type="entry name" value="RluA_PseudoU_synthase"/>
</dbReference>
<dbReference type="PANTHER" id="PTHR21600">
    <property type="entry name" value="MITOCHONDRIAL RNA PSEUDOURIDINE SYNTHASE"/>
    <property type="match status" value="1"/>
</dbReference>
<feature type="domain" description="Pseudouridine synthase RsuA/RluA-like" evidence="1">
    <location>
        <begin position="101"/>
        <end position="275"/>
    </location>
</feature>
<dbReference type="PANTHER" id="PTHR21600:SF84">
    <property type="entry name" value="PSEUDOURIDINE SYNTHASE RSUA_RLUA-LIKE DOMAIN-CONTAINING PROTEIN"/>
    <property type="match status" value="1"/>
</dbReference>
<keyword evidence="3" id="KW-1185">Reference proteome</keyword>
<protein>
    <submittedName>
        <fullName evidence="2">Pseudouridine synthase</fullName>
    </submittedName>
</protein>
<evidence type="ECO:0000313" key="2">
    <source>
        <dbReference type="EMBL" id="NEN75253.1"/>
    </source>
</evidence>
<dbReference type="InterPro" id="IPR006145">
    <property type="entry name" value="PsdUridine_synth_RsuA/RluA"/>
</dbReference>
<dbReference type="SUPFAM" id="SSF55120">
    <property type="entry name" value="Pseudouridine synthase"/>
    <property type="match status" value="1"/>
</dbReference>
<organism evidence="2 3">
    <name type="scientific">Pelistega ratti</name>
    <dbReference type="NCBI Taxonomy" id="2652177"/>
    <lineage>
        <taxon>Bacteria</taxon>
        <taxon>Pseudomonadati</taxon>
        <taxon>Pseudomonadota</taxon>
        <taxon>Betaproteobacteria</taxon>
        <taxon>Burkholderiales</taxon>
        <taxon>Alcaligenaceae</taxon>
        <taxon>Pelistega</taxon>
    </lineage>
</organism>
<dbReference type="Pfam" id="PF00849">
    <property type="entry name" value="PseudoU_synth_2"/>
    <property type="match status" value="1"/>
</dbReference>
<comment type="caution">
    <text evidence="2">The sequence shown here is derived from an EMBL/GenBank/DDBJ whole genome shotgun (WGS) entry which is preliminary data.</text>
</comment>
<dbReference type="GO" id="GO:0003723">
    <property type="term" value="F:RNA binding"/>
    <property type="evidence" value="ECO:0007669"/>
    <property type="project" value="InterPro"/>
</dbReference>
<dbReference type="RefSeq" id="WP_163763972.1">
    <property type="nucleotide sequence ID" value="NZ_JAAGYR010000004.1"/>
</dbReference>